<evidence type="ECO:0008006" key="4">
    <source>
        <dbReference type="Google" id="ProtNLM"/>
    </source>
</evidence>
<dbReference type="EMBL" id="BMHK01000059">
    <property type="protein sequence ID" value="GGC16095.1"/>
    <property type="molecule type" value="Genomic_DNA"/>
</dbReference>
<proteinExistence type="predicted"/>
<name>A0A916TWM4_9SPHN</name>
<keyword evidence="1" id="KW-0732">Signal</keyword>
<gene>
    <name evidence="2" type="ORF">GCM10011494_38770</name>
</gene>
<comment type="caution">
    <text evidence="2">The sequence shown here is derived from an EMBL/GenBank/DDBJ whole genome shotgun (WGS) entry which is preliminary data.</text>
</comment>
<feature type="chain" id="PRO_5037702007" description="Transporter" evidence="1">
    <location>
        <begin position="26"/>
        <end position="269"/>
    </location>
</feature>
<evidence type="ECO:0000256" key="1">
    <source>
        <dbReference type="SAM" id="SignalP"/>
    </source>
</evidence>
<dbReference type="AlphaFoldDB" id="A0A916TWM4"/>
<keyword evidence="3" id="KW-1185">Reference proteome</keyword>
<dbReference type="RefSeq" id="WP_188773210.1">
    <property type="nucleotide sequence ID" value="NZ_BMHK01000059.1"/>
</dbReference>
<accession>A0A916TWM4</accession>
<sequence length="269" mass="27479">MDMRGLPLLAILISGTALVPMQAGAQDPQQTGAPMAVETSTGLDYEEGDYGTDQKISRLSVPATVKVTTGRLQLAASLPYMRIEGPGNVVVGGGLLGLPIIVDPTIPPGGRIRREGVGDLTLGASYAVPTRVADLTLSGEAKLPTAGKNLGTGKTDFALAAEVSKSLGNVTPFVGVSYTMPGDPDGFSLRNSLSLRGGIAARLGERTRGYVAYSRAQSVSDSLPDEQQVTTGVDTAVARGLSLGVYGTAGLSEGAPDAGAGIRLGVRIK</sequence>
<reference evidence="2" key="1">
    <citation type="journal article" date="2014" name="Int. J. Syst. Evol. Microbiol.">
        <title>Complete genome sequence of Corynebacterium casei LMG S-19264T (=DSM 44701T), isolated from a smear-ripened cheese.</title>
        <authorList>
            <consortium name="US DOE Joint Genome Institute (JGI-PGF)"/>
            <person name="Walter F."/>
            <person name="Albersmeier A."/>
            <person name="Kalinowski J."/>
            <person name="Ruckert C."/>
        </authorList>
    </citation>
    <scope>NUCLEOTIDE SEQUENCE</scope>
    <source>
        <strain evidence="2">CGMCC 1.15095</strain>
    </source>
</reference>
<evidence type="ECO:0000313" key="3">
    <source>
        <dbReference type="Proteomes" id="UP000608154"/>
    </source>
</evidence>
<evidence type="ECO:0000313" key="2">
    <source>
        <dbReference type="EMBL" id="GGC16095.1"/>
    </source>
</evidence>
<organism evidence="2 3">
    <name type="scientific">Novosphingobium endophyticum</name>
    <dbReference type="NCBI Taxonomy" id="1955250"/>
    <lineage>
        <taxon>Bacteria</taxon>
        <taxon>Pseudomonadati</taxon>
        <taxon>Pseudomonadota</taxon>
        <taxon>Alphaproteobacteria</taxon>
        <taxon>Sphingomonadales</taxon>
        <taxon>Sphingomonadaceae</taxon>
        <taxon>Novosphingobium</taxon>
    </lineage>
</organism>
<reference evidence="2" key="2">
    <citation type="submission" date="2020-09" db="EMBL/GenBank/DDBJ databases">
        <authorList>
            <person name="Sun Q."/>
            <person name="Zhou Y."/>
        </authorList>
    </citation>
    <scope>NUCLEOTIDE SEQUENCE</scope>
    <source>
        <strain evidence="2">CGMCC 1.15095</strain>
    </source>
</reference>
<feature type="signal peptide" evidence="1">
    <location>
        <begin position="1"/>
        <end position="25"/>
    </location>
</feature>
<dbReference type="Proteomes" id="UP000608154">
    <property type="component" value="Unassembled WGS sequence"/>
</dbReference>
<protein>
    <recommendedName>
        <fullName evidence="4">Transporter</fullName>
    </recommendedName>
</protein>